<evidence type="ECO:0000313" key="1">
    <source>
        <dbReference type="Proteomes" id="UP000887575"/>
    </source>
</evidence>
<dbReference type="WBParaSite" id="MBELARI_LOCUS874">
    <property type="protein sequence ID" value="MBELARI_LOCUS874"/>
    <property type="gene ID" value="MBELARI_LOCUS874"/>
</dbReference>
<organism evidence="1 2">
    <name type="scientific">Mesorhabditis belari</name>
    <dbReference type="NCBI Taxonomy" id="2138241"/>
    <lineage>
        <taxon>Eukaryota</taxon>
        <taxon>Metazoa</taxon>
        <taxon>Ecdysozoa</taxon>
        <taxon>Nematoda</taxon>
        <taxon>Chromadorea</taxon>
        <taxon>Rhabditida</taxon>
        <taxon>Rhabditina</taxon>
        <taxon>Rhabditomorpha</taxon>
        <taxon>Rhabditoidea</taxon>
        <taxon>Rhabditidae</taxon>
        <taxon>Mesorhabditinae</taxon>
        <taxon>Mesorhabditis</taxon>
    </lineage>
</organism>
<name>A0AAF3FNH6_9BILA</name>
<evidence type="ECO:0000313" key="2">
    <source>
        <dbReference type="WBParaSite" id="MBELARI_LOCUS874"/>
    </source>
</evidence>
<reference evidence="2" key="1">
    <citation type="submission" date="2024-02" db="UniProtKB">
        <authorList>
            <consortium name="WormBaseParasite"/>
        </authorList>
    </citation>
    <scope>IDENTIFICATION</scope>
</reference>
<protein>
    <submittedName>
        <fullName evidence="2">Uncharacterized protein</fullName>
    </submittedName>
</protein>
<proteinExistence type="predicted"/>
<sequence>MEILLNLFVQSKVLLYKSLS</sequence>
<keyword evidence="1" id="KW-1185">Reference proteome</keyword>
<accession>A0AAF3FNH6</accession>
<dbReference type="Proteomes" id="UP000887575">
    <property type="component" value="Unassembled WGS sequence"/>
</dbReference>
<dbReference type="AlphaFoldDB" id="A0AAF3FNH6"/>